<dbReference type="PANTHER" id="PTHR24305:SF232">
    <property type="entry name" value="P450, PUTATIVE (EUROFUNG)-RELATED"/>
    <property type="match status" value="1"/>
</dbReference>
<comment type="cofactor">
    <cofactor evidence="1 6">
        <name>heme</name>
        <dbReference type="ChEBI" id="CHEBI:30413"/>
    </cofactor>
</comment>
<keyword evidence="5 6" id="KW-0408">Iron</keyword>
<dbReference type="CDD" id="cd11060">
    <property type="entry name" value="CYP57A1-like"/>
    <property type="match status" value="1"/>
</dbReference>
<feature type="binding site" description="axial binding residue" evidence="6">
    <location>
        <position position="460"/>
    </location>
    <ligand>
        <name>heme</name>
        <dbReference type="ChEBI" id="CHEBI:30413"/>
    </ligand>
    <ligandPart>
        <name>Fe</name>
        <dbReference type="ChEBI" id="CHEBI:18248"/>
    </ligandPart>
</feature>
<evidence type="ECO:0000313" key="10">
    <source>
        <dbReference type="Proteomes" id="UP000717696"/>
    </source>
</evidence>
<dbReference type="InterPro" id="IPR050121">
    <property type="entry name" value="Cytochrome_P450_monoxygenase"/>
</dbReference>
<dbReference type="PANTHER" id="PTHR24305">
    <property type="entry name" value="CYTOCHROME P450"/>
    <property type="match status" value="1"/>
</dbReference>
<dbReference type="GO" id="GO:0005506">
    <property type="term" value="F:iron ion binding"/>
    <property type="evidence" value="ECO:0007669"/>
    <property type="project" value="InterPro"/>
</dbReference>
<feature type="transmembrane region" description="Helical" evidence="8">
    <location>
        <begin position="7"/>
        <end position="27"/>
    </location>
</feature>
<evidence type="ECO:0000256" key="4">
    <source>
        <dbReference type="ARBA" id="ARBA00022723"/>
    </source>
</evidence>
<dbReference type="SUPFAM" id="SSF48264">
    <property type="entry name" value="Cytochrome P450"/>
    <property type="match status" value="1"/>
</dbReference>
<dbReference type="GO" id="GO:0004497">
    <property type="term" value="F:monooxygenase activity"/>
    <property type="evidence" value="ECO:0007669"/>
    <property type="project" value="UniProtKB-KW"/>
</dbReference>
<evidence type="ECO:0000256" key="7">
    <source>
        <dbReference type="RuleBase" id="RU000461"/>
    </source>
</evidence>
<dbReference type="InterPro" id="IPR002401">
    <property type="entry name" value="Cyt_P450_E_grp-I"/>
</dbReference>
<keyword evidence="8" id="KW-1133">Transmembrane helix</keyword>
<organism evidence="9 10">
    <name type="scientific">Dactylonectria estremocensis</name>
    <dbReference type="NCBI Taxonomy" id="1079267"/>
    <lineage>
        <taxon>Eukaryota</taxon>
        <taxon>Fungi</taxon>
        <taxon>Dikarya</taxon>
        <taxon>Ascomycota</taxon>
        <taxon>Pezizomycotina</taxon>
        <taxon>Sordariomycetes</taxon>
        <taxon>Hypocreomycetidae</taxon>
        <taxon>Hypocreales</taxon>
        <taxon>Nectriaceae</taxon>
        <taxon>Dactylonectria</taxon>
    </lineage>
</organism>
<keyword evidence="8" id="KW-0472">Membrane</keyword>
<comment type="similarity">
    <text evidence="2 7">Belongs to the cytochrome P450 family.</text>
</comment>
<dbReference type="InterPro" id="IPR017972">
    <property type="entry name" value="Cyt_P450_CS"/>
</dbReference>
<dbReference type="Proteomes" id="UP000717696">
    <property type="component" value="Unassembled WGS sequence"/>
</dbReference>
<evidence type="ECO:0000256" key="6">
    <source>
        <dbReference type="PIRSR" id="PIRSR602401-1"/>
    </source>
</evidence>
<name>A0A9P9ELT2_9HYPO</name>
<comment type="caution">
    <text evidence="9">The sequence shown here is derived from an EMBL/GenBank/DDBJ whole genome shotgun (WGS) entry which is preliminary data.</text>
</comment>
<dbReference type="GO" id="GO:0016705">
    <property type="term" value="F:oxidoreductase activity, acting on paired donors, with incorporation or reduction of molecular oxygen"/>
    <property type="evidence" value="ECO:0007669"/>
    <property type="project" value="InterPro"/>
</dbReference>
<evidence type="ECO:0000256" key="2">
    <source>
        <dbReference type="ARBA" id="ARBA00010617"/>
    </source>
</evidence>
<sequence length="522" mass="59218">MQDSEKIYLVLGAVSAWILVSLMRSIFASGLRDLPGPLLAKFSNIYRLVDVSKGYNHETLVKLHDSCGDNVRFGPNVVSVRNPKDVNKIYGLKGGYVKTDFYAVQQQLANGKATQTLFTTLDEAFHARIKRPVASAYSMTTLTDYEPLVDRTILAFFKQLENRYALTGRDCPIFEWLQYYAFDVIGEVTCSENFGFIDKGCDVGGIIEALNVTMDYNAFVGQIPWLDRWLKKNPVWTRIAQPTGAVAQFAYKQLLARLDETKEKVSSDSIESQKRDFVDRFFQAKETHPEVVDDRQVFSYMVTNMFAGSDTTAISLRAILYYTLKHPEVYAKLMAELDAAEEAGQLSMPVTWKQSQTLPYFDAVVKEALRLHPAVGLILERIVPNQGLRLECGTVLPAGTIVGASPWVMHRHKYIYGQDVESFRPERWLPDVDEDTASYDKRLKAMKGADFTFGKGHRTCIGKNISLLEIYKMLPSFFLKYSVQLADPEAKWTLKNSWFVRQEGIEVRIGIRNVKDLGYLSD</sequence>
<keyword evidence="7" id="KW-0560">Oxidoreductase</keyword>
<dbReference type="EMBL" id="JAGMUU010000013">
    <property type="protein sequence ID" value="KAH7140170.1"/>
    <property type="molecule type" value="Genomic_DNA"/>
</dbReference>
<dbReference type="FunFam" id="1.10.630.10:FF:000050">
    <property type="entry name" value="Cytochrome P450 monooxygenase"/>
    <property type="match status" value="1"/>
</dbReference>
<protein>
    <submittedName>
        <fullName evidence="9">Cytochrome P450</fullName>
    </submittedName>
</protein>
<evidence type="ECO:0000256" key="8">
    <source>
        <dbReference type="SAM" id="Phobius"/>
    </source>
</evidence>
<reference evidence="9" key="1">
    <citation type="journal article" date="2021" name="Nat. Commun.">
        <title>Genetic determinants of endophytism in the Arabidopsis root mycobiome.</title>
        <authorList>
            <person name="Mesny F."/>
            <person name="Miyauchi S."/>
            <person name="Thiergart T."/>
            <person name="Pickel B."/>
            <person name="Atanasova L."/>
            <person name="Karlsson M."/>
            <person name="Huettel B."/>
            <person name="Barry K.W."/>
            <person name="Haridas S."/>
            <person name="Chen C."/>
            <person name="Bauer D."/>
            <person name="Andreopoulos W."/>
            <person name="Pangilinan J."/>
            <person name="LaButti K."/>
            <person name="Riley R."/>
            <person name="Lipzen A."/>
            <person name="Clum A."/>
            <person name="Drula E."/>
            <person name="Henrissat B."/>
            <person name="Kohler A."/>
            <person name="Grigoriev I.V."/>
            <person name="Martin F.M."/>
            <person name="Hacquard S."/>
        </authorList>
    </citation>
    <scope>NUCLEOTIDE SEQUENCE</scope>
    <source>
        <strain evidence="9">MPI-CAGE-AT-0021</strain>
    </source>
</reference>
<keyword evidence="10" id="KW-1185">Reference proteome</keyword>
<dbReference type="GO" id="GO:0020037">
    <property type="term" value="F:heme binding"/>
    <property type="evidence" value="ECO:0007669"/>
    <property type="project" value="InterPro"/>
</dbReference>
<proteinExistence type="inferred from homology"/>
<evidence type="ECO:0000313" key="9">
    <source>
        <dbReference type="EMBL" id="KAH7140170.1"/>
    </source>
</evidence>
<keyword evidence="8" id="KW-0812">Transmembrane</keyword>
<keyword evidence="7" id="KW-0503">Monooxygenase</keyword>
<dbReference type="Pfam" id="PF00067">
    <property type="entry name" value="p450"/>
    <property type="match status" value="1"/>
</dbReference>
<dbReference type="InterPro" id="IPR001128">
    <property type="entry name" value="Cyt_P450"/>
</dbReference>
<dbReference type="AlphaFoldDB" id="A0A9P9ELT2"/>
<gene>
    <name evidence="9" type="ORF">B0J13DRAFT_608610</name>
</gene>
<evidence type="ECO:0000256" key="3">
    <source>
        <dbReference type="ARBA" id="ARBA00022617"/>
    </source>
</evidence>
<dbReference type="Gene3D" id="1.10.630.10">
    <property type="entry name" value="Cytochrome P450"/>
    <property type="match status" value="1"/>
</dbReference>
<keyword evidence="4 6" id="KW-0479">Metal-binding</keyword>
<dbReference type="InterPro" id="IPR036396">
    <property type="entry name" value="Cyt_P450_sf"/>
</dbReference>
<evidence type="ECO:0000256" key="5">
    <source>
        <dbReference type="ARBA" id="ARBA00023004"/>
    </source>
</evidence>
<dbReference type="PRINTS" id="PR00385">
    <property type="entry name" value="P450"/>
</dbReference>
<dbReference type="PRINTS" id="PR00463">
    <property type="entry name" value="EP450I"/>
</dbReference>
<accession>A0A9P9ELT2</accession>
<dbReference type="OrthoDB" id="3934656at2759"/>
<evidence type="ECO:0000256" key="1">
    <source>
        <dbReference type="ARBA" id="ARBA00001971"/>
    </source>
</evidence>
<dbReference type="PROSITE" id="PS00086">
    <property type="entry name" value="CYTOCHROME_P450"/>
    <property type="match status" value="1"/>
</dbReference>
<keyword evidence="3 6" id="KW-0349">Heme</keyword>